<comment type="function">
    <text evidence="9">Digests double-stranded RNA. Involved in the processing of primary rRNA transcript to yield the immediate precursors to the large and small rRNAs (23S and 16S). Processes some mRNAs, and tRNAs when they are encoded in the rRNA operon. Processes pre-crRNA and tracrRNA of type II CRISPR loci if present in the organism.</text>
</comment>
<keyword evidence="8 9" id="KW-0694">RNA-binding</keyword>
<dbReference type="GO" id="GO:0019843">
    <property type="term" value="F:rRNA binding"/>
    <property type="evidence" value="ECO:0007669"/>
    <property type="project" value="UniProtKB-KW"/>
</dbReference>
<dbReference type="GO" id="GO:0008033">
    <property type="term" value="P:tRNA processing"/>
    <property type="evidence" value="ECO:0007669"/>
    <property type="project" value="UniProtKB-KW"/>
</dbReference>
<gene>
    <name evidence="9" type="primary">rnc</name>
    <name evidence="13" type="ORF">A3B14_02135</name>
</gene>
<dbReference type="PANTHER" id="PTHR11207:SF0">
    <property type="entry name" value="RIBONUCLEASE 3"/>
    <property type="match status" value="1"/>
</dbReference>
<evidence type="ECO:0000256" key="7">
    <source>
        <dbReference type="ARBA" id="ARBA00022801"/>
    </source>
</evidence>
<evidence type="ECO:0000259" key="12">
    <source>
        <dbReference type="PROSITE" id="PS50142"/>
    </source>
</evidence>
<dbReference type="PANTHER" id="PTHR11207">
    <property type="entry name" value="RIBONUCLEASE III"/>
    <property type="match status" value="1"/>
</dbReference>
<reference evidence="13 14" key="1">
    <citation type="journal article" date="2016" name="Nat. Commun.">
        <title>Thousands of microbial genomes shed light on interconnected biogeochemical processes in an aquifer system.</title>
        <authorList>
            <person name="Anantharaman K."/>
            <person name="Brown C.T."/>
            <person name="Hug L.A."/>
            <person name="Sharon I."/>
            <person name="Castelle C.J."/>
            <person name="Probst A.J."/>
            <person name="Thomas B.C."/>
            <person name="Singh A."/>
            <person name="Wilkins M.J."/>
            <person name="Karaoz U."/>
            <person name="Brodie E.L."/>
            <person name="Williams K.H."/>
            <person name="Hubbard S.S."/>
            <person name="Banfield J.F."/>
        </authorList>
    </citation>
    <scope>NUCLEOTIDE SEQUENCE [LARGE SCALE GENOMIC DNA]</scope>
</reference>
<feature type="binding site" evidence="9">
    <location>
        <position position="45"/>
    </location>
    <ligand>
        <name>Mg(2+)</name>
        <dbReference type="ChEBI" id="CHEBI:18420"/>
    </ligand>
</feature>
<dbReference type="AlphaFoldDB" id="A0A1G2U3V1"/>
<comment type="similarity">
    <text evidence="2">Belongs to the ribonuclease III family.</text>
</comment>
<dbReference type="CDD" id="cd10845">
    <property type="entry name" value="DSRM_RNAse_III_family"/>
    <property type="match status" value="1"/>
</dbReference>
<comment type="subunit">
    <text evidence="9">Homodimer.</text>
</comment>
<dbReference type="GO" id="GO:0010468">
    <property type="term" value="P:regulation of gene expression"/>
    <property type="evidence" value="ECO:0007669"/>
    <property type="project" value="TreeGrafter"/>
</dbReference>
<dbReference type="SMART" id="SM00358">
    <property type="entry name" value="DSRM"/>
    <property type="match status" value="1"/>
</dbReference>
<dbReference type="GO" id="GO:0006364">
    <property type="term" value="P:rRNA processing"/>
    <property type="evidence" value="ECO:0007669"/>
    <property type="project" value="UniProtKB-UniRule"/>
</dbReference>
<dbReference type="GO" id="GO:0046872">
    <property type="term" value="F:metal ion binding"/>
    <property type="evidence" value="ECO:0007669"/>
    <property type="project" value="UniProtKB-KW"/>
</dbReference>
<evidence type="ECO:0000256" key="3">
    <source>
        <dbReference type="ARBA" id="ARBA00022552"/>
    </source>
</evidence>
<evidence type="ECO:0000256" key="2">
    <source>
        <dbReference type="ARBA" id="ARBA00010183"/>
    </source>
</evidence>
<dbReference type="GO" id="GO:0004525">
    <property type="term" value="F:ribonuclease III activity"/>
    <property type="evidence" value="ECO:0007669"/>
    <property type="project" value="UniProtKB-UniRule"/>
</dbReference>
<feature type="binding site" evidence="9">
    <location>
        <position position="121"/>
    </location>
    <ligand>
        <name>Mg(2+)</name>
        <dbReference type="ChEBI" id="CHEBI:18420"/>
    </ligand>
</feature>
<feature type="compositionally biased region" description="Basic and acidic residues" evidence="10">
    <location>
        <begin position="208"/>
        <end position="220"/>
    </location>
</feature>
<dbReference type="CDD" id="cd00593">
    <property type="entry name" value="RIBOc"/>
    <property type="match status" value="1"/>
</dbReference>
<dbReference type="PROSITE" id="PS00517">
    <property type="entry name" value="RNASE_3_1"/>
    <property type="match status" value="1"/>
</dbReference>
<protein>
    <recommendedName>
        <fullName evidence="9">Ribonuclease 3</fullName>
        <ecNumber evidence="9">3.1.26.3</ecNumber>
    </recommendedName>
    <alternativeName>
        <fullName evidence="9">Ribonuclease III</fullName>
        <shortName evidence="9">RNase III</shortName>
    </alternativeName>
</protein>
<evidence type="ECO:0000256" key="10">
    <source>
        <dbReference type="SAM" id="MobiDB-lite"/>
    </source>
</evidence>
<dbReference type="SUPFAM" id="SSF54768">
    <property type="entry name" value="dsRNA-binding domain-like"/>
    <property type="match status" value="1"/>
</dbReference>
<feature type="region of interest" description="Disordered" evidence="10">
    <location>
        <begin position="203"/>
        <end position="229"/>
    </location>
</feature>
<organism evidence="13 14">
    <name type="scientific">Candidatus Zambryskibacteria bacterium RIFCSPLOWO2_01_FULL_45_21</name>
    <dbReference type="NCBI Taxonomy" id="1802761"/>
    <lineage>
        <taxon>Bacteria</taxon>
        <taxon>Candidatus Zambryskiibacteriota</taxon>
    </lineage>
</organism>
<dbReference type="InterPro" id="IPR000999">
    <property type="entry name" value="RNase_III_dom"/>
</dbReference>
<dbReference type="SMART" id="SM00535">
    <property type="entry name" value="RIBOc"/>
    <property type="match status" value="1"/>
</dbReference>
<dbReference type="SUPFAM" id="SSF69065">
    <property type="entry name" value="RNase III domain-like"/>
    <property type="match status" value="1"/>
</dbReference>
<keyword evidence="7 9" id="KW-0378">Hydrolase</keyword>
<evidence type="ECO:0000313" key="13">
    <source>
        <dbReference type="EMBL" id="OHB04188.1"/>
    </source>
</evidence>
<comment type="subcellular location">
    <subcellularLocation>
        <location evidence="9">Cytoplasm</location>
    </subcellularLocation>
</comment>
<evidence type="ECO:0000256" key="8">
    <source>
        <dbReference type="ARBA" id="ARBA00022884"/>
    </source>
</evidence>
<keyword evidence="9" id="KW-0963">Cytoplasm</keyword>
<feature type="active site" evidence="9">
    <location>
        <position position="121"/>
    </location>
</feature>
<accession>A0A1G2U3V1</accession>
<dbReference type="InterPro" id="IPR014720">
    <property type="entry name" value="dsRBD_dom"/>
</dbReference>
<dbReference type="FunFam" id="1.10.1520.10:FF:000001">
    <property type="entry name" value="Ribonuclease 3"/>
    <property type="match status" value="1"/>
</dbReference>
<keyword evidence="6 9" id="KW-0255">Endonuclease</keyword>
<dbReference type="Pfam" id="PF14622">
    <property type="entry name" value="Ribonucleas_3_3"/>
    <property type="match status" value="1"/>
</dbReference>
<keyword evidence="9" id="KW-0819">tRNA processing</keyword>
<dbReference type="EC" id="3.1.26.3" evidence="9"/>
<comment type="catalytic activity">
    <reaction evidence="1 9">
        <text>Endonucleolytic cleavage to 5'-phosphomonoester.</text>
        <dbReference type="EC" id="3.1.26.3"/>
    </reaction>
</comment>
<feature type="binding site" evidence="9">
    <location>
        <position position="118"/>
    </location>
    <ligand>
        <name>Mg(2+)</name>
        <dbReference type="ChEBI" id="CHEBI:18420"/>
    </ligand>
</feature>
<evidence type="ECO:0000313" key="14">
    <source>
        <dbReference type="Proteomes" id="UP000176800"/>
    </source>
</evidence>
<dbReference type="HAMAP" id="MF_00104">
    <property type="entry name" value="RNase_III"/>
    <property type="match status" value="1"/>
</dbReference>
<feature type="active site" evidence="9">
    <location>
        <position position="49"/>
    </location>
</feature>
<keyword evidence="4 9" id="KW-0507">mRNA processing</keyword>
<dbReference type="Gene3D" id="3.30.160.20">
    <property type="match status" value="1"/>
</dbReference>
<evidence type="ECO:0000256" key="4">
    <source>
        <dbReference type="ARBA" id="ARBA00022664"/>
    </source>
</evidence>
<dbReference type="GO" id="GO:0005737">
    <property type="term" value="C:cytoplasm"/>
    <property type="evidence" value="ECO:0007669"/>
    <property type="project" value="UniProtKB-SubCell"/>
</dbReference>
<dbReference type="PROSITE" id="PS50142">
    <property type="entry name" value="RNASE_3_2"/>
    <property type="match status" value="1"/>
</dbReference>
<feature type="domain" description="RNase III" evidence="12">
    <location>
        <begin position="3"/>
        <end position="132"/>
    </location>
</feature>
<dbReference type="PROSITE" id="PS50137">
    <property type="entry name" value="DS_RBD"/>
    <property type="match status" value="1"/>
</dbReference>
<feature type="domain" description="DRBM" evidence="11">
    <location>
        <begin position="159"/>
        <end position="228"/>
    </location>
</feature>
<dbReference type="NCBIfam" id="TIGR02191">
    <property type="entry name" value="RNaseIII"/>
    <property type="match status" value="1"/>
</dbReference>
<dbReference type="Gene3D" id="1.10.1520.10">
    <property type="entry name" value="Ribonuclease III domain"/>
    <property type="match status" value="1"/>
</dbReference>
<comment type="caution">
    <text evidence="13">The sequence shown here is derived from an EMBL/GenBank/DDBJ whole genome shotgun (WGS) entry which is preliminary data.</text>
</comment>
<sequence length="229" mass="25783">MDFSLFENKIGINFKDKNLLKQAFVHRSYLNENRDFPLGHNERLEFLGDAVLELVVTEDLYSRFPEKNEGEMTSLRSALVNANTLHLVANNLGVNGFLLLSRGESKDTGRARQYILANTIESIIGSIYMDQGYEAAKKFVHDHITPLIEAIISEGSFMDAKSTFQEKSQDEYGITPVYKTIKESGPDHDKKFTIGVFIGDQPIASGEGDSKQDAEQEAARKALKKKNWM</sequence>
<keyword evidence="5 9" id="KW-0540">Nuclease</keyword>
<dbReference type="Pfam" id="PF00035">
    <property type="entry name" value="dsrm"/>
    <property type="match status" value="1"/>
</dbReference>
<keyword evidence="9" id="KW-0479">Metal-binding</keyword>
<evidence type="ECO:0000256" key="1">
    <source>
        <dbReference type="ARBA" id="ARBA00000109"/>
    </source>
</evidence>
<dbReference type="InterPro" id="IPR011907">
    <property type="entry name" value="RNase_III"/>
</dbReference>
<keyword evidence="3 9" id="KW-0698">rRNA processing</keyword>
<keyword evidence="9" id="KW-0460">Magnesium</keyword>
<dbReference type="EMBL" id="MHWE01000010">
    <property type="protein sequence ID" value="OHB04188.1"/>
    <property type="molecule type" value="Genomic_DNA"/>
</dbReference>
<comment type="cofactor">
    <cofactor evidence="9">
        <name>Mg(2+)</name>
        <dbReference type="ChEBI" id="CHEBI:18420"/>
    </cofactor>
</comment>
<dbReference type="Proteomes" id="UP000176800">
    <property type="component" value="Unassembled WGS sequence"/>
</dbReference>
<dbReference type="GO" id="GO:0003725">
    <property type="term" value="F:double-stranded RNA binding"/>
    <property type="evidence" value="ECO:0007669"/>
    <property type="project" value="TreeGrafter"/>
</dbReference>
<evidence type="ECO:0000256" key="6">
    <source>
        <dbReference type="ARBA" id="ARBA00022759"/>
    </source>
</evidence>
<proteinExistence type="inferred from homology"/>
<evidence type="ECO:0000259" key="11">
    <source>
        <dbReference type="PROSITE" id="PS50137"/>
    </source>
</evidence>
<dbReference type="GO" id="GO:0006397">
    <property type="term" value="P:mRNA processing"/>
    <property type="evidence" value="ECO:0007669"/>
    <property type="project" value="UniProtKB-UniRule"/>
</dbReference>
<evidence type="ECO:0000256" key="9">
    <source>
        <dbReference type="HAMAP-Rule" id="MF_00104"/>
    </source>
</evidence>
<name>A0A1G2U3V1_9BACT</name>
<evidence type="ECO:0000256" key="5">
    <source>
        <dbReference type="ARBA" id="ARBA00022722"/>
    </source>
</evidence>
<keyword evidence="9" id="KW-0699">rRNA-binding</keyword>
<dbReference type="InterPro" id="IPR036389">
    <property type="entry name" value="RNase_III_sf"/>
</dbReference>